<reference evidence="11" key="1">
    <citation type="submission" date="2018-04" db="EMBL/GenBank/DDBJ databases">
        <authorList>
            <person name="Cornet L."/>
        </authorList>
    </citation>
    <scope>NUCLEOTIDE SEQUENCE [LARGE SCALE GENOMIC DNA]</scope>
</reference>
<evidence type="ECO:0000256" key="6">
    <source>
        <dbReference type="ARBA" id="ARBA00022989"/>
    </source>
</evidence>
<reference evidence="10 11" key="2">
    <citation type="submission" date="2018-06" db="EMBL/GenBank/DDBJ databases">
        <title>Metagenomic assembly of (sub)arctic Cyanobacteria and their associated microbiome from non-axenic cultures.</title>
        <authorList>
            <person name="Baurain D."/>
        </authorList>
    </citation>
    <scope>NUCLEOTIDE SEQUENCE [LARGE SCALE GENOMIC DNA]</scope>
    <source>
        <strain evidence="10">ULC041bin1</strain>
    </source>
</reference>
<evidence type="ECO:0000256" key="7">
    <source>
        <dbReference type="ARBA" id="ARBA00023136"/>
    </source>
</evidence>
<name>A0A2W4YBX6_9CYAN</name>
<keyword evidence="2" id="KW-1003">Cell membrane</keyword>
<dbReference type="Proteomes" id="UP000249081">
    <property type="component" value="Unassembled WGS sequence"/>
</dbReference>
<evidence type="ECO:0000256" key="2">
    <source>
        <dbReference type="ARBA" id="ARBA00022475"/>
    </source>
</evidence>
<dbReference type="PANTHER" id="PTHR33908:SF11">
    <property type="entry name" value="MEMBRANE PROTEIN"/>
    <property type="match status" value="1"/>
</dbReference>
<feature type="transmembrane region" description="Helical" evidence="8">
    <location>
        <begin position="314"/>
        <end position="332"/>
    </location>
</feature>
<evidence type="ECO:0000256" key="5">
    <source>
        <dbReference type="ARBA" id="ARBA00022692"/>
    </source>
</evidence>
<proteinExistence type="predicted"/>
<evidence type="ECO:0000256" key="3">
    <source>
        <dbReference type="ARBA" id="ARBA00022676"/>
    </source>
</evidence>
<feature type="transmembrane region" description="Helical" evidence="8">
    <location>
        <begin position="187"/>
        <end position="206"/>
    </location>
</feature>
<accession>A0A2W4YBX6</accession>
<organism evidence="10 11">
    <name type="scientific">Shackletoniella antarctica</name>
    <dbReference type="NCBI Taxonomy" id="268115"/>
    <lineage>
        <taxon>Bacteria</taxon>
        <taxon>Bacillati</taxon>
        <taxon>Cyanobacteriota</taxon>
        <taxon>Cyanophyceae</taxon>
        <taxon>Oculatellales</taxon>
        <taxon>Oculatellaceae</taxon>
        <taxon>Shackletoniella</taxon>
    </lineage>
</organism>
<dbReference type="EMBL" id="QBMN01000018">
    <property type="protein sequence ID" value="PZO44345.1"/>
    <property type="molecule type" value="Genomic_DNA"/>
</dbReference>
<gene>
    <name evidence="10" type="ORF">DCF17_04200</name>
</gene>
<keyword evidence="7 8" id="KW-0472">Membrane</keyword>
<keyword evidence="6 8" id="KW-1133">Transmembrane helix</keyword>
<keyword evidence="5 8" id="KW-0812">Transmembrane</keyword>
<feature type="transmembrane region" description="Helical" evidence="8">
    <location>
        <begin position="15"/>
        <end position="34"/>
    </location>
</feature>
<sequence>MTGWSERKPGWSQGLLALVLGGLIYRTIVAIWMLPGFDEAYYYLYSRYLNWSYFDHPPIVALTTGVGWWLTGVISPFTIRIGAVVLYCLSLGLLYLAATRLFSAAVGRMTLALATLIPLIVIGFGILTSPDNGLSFFWSATLLVAAWEFFPDSGRLSRHGLIKATYVPTWRIVLLGLTVALAGLSKYHGFVLGVSLVGFCVAYRPYRAALRSPWTLLALVVFGLTLFPLWYWNSQNDWISFRFQLGMRFDGTSAPSGFSLGQMVGYWLLSVLYLFPLFGFPLWWVAAKQSGKQALFWVSPSLSSDEAQHHYKQALILWLSLPIMLLFTLLGGKQQILPAWPAPGYWGMVILLAAQVLVWQRQRPRLIRRWLWGSGLFLASLSAVALLHLRLGILQQPSTYALFGGLLPVEQDGSTELIDTSQLRQQFASTPELRQALNEVGFVFTNEYYLGGYLAMGIHPVVDLPVTAFSQDPRGFAFWFNPQDWVGQDALYMTIDRFVQDDEILDRYRPLFDSIEPLCTIPLMRGGEVTETIHIYRANNLRQAYEYPYGPSASALPQPPAGVAE</sequence>
<feature type="transmembrane region" description="Helical" evidence="8">
    <location>
        <begin position="109"/>
        <end position="127"/>
    </location>
</feature>
<dbReference type="Pfam" id="PF13231">
    <property type="entry name" value="PMT_2"/>
    <property type="match status" value="1"/>
</dbReference>
<evidence type="ECO:0000256" key="4">
    <source>
        <dbReference type="ARBA" id="ARBA00022679"/>
    </source>
</evidence>
<feature type="transmembrane region" description="Helical" evidence="8">
    <location>
        <begin position="264"/>
        <end position="286"/>
    </location>
</feature>
<evidence type="ECO:0000256" key="8">
    <source>
        <dbReference type="SAM" id="Phobius"/>
    </source>
</evidence>
<dbReference type="GO" id="GO:0016763">
    <property type="term" value="F:pentosyltransferase activity"/>
    <property type="evidence" value="ECO:0007669"/>
    <property type="project" value="TreeGrafter"/>
</dbReference>
<comment type="subcellular location">
    <subcellularLocation>
        <location evidence="1">Cell membrane</location>
        <topology evidence="1">Multi-pass membrane protein</topology>
    </subcellularLocation>
</comment>
<protein>
    <submittedName>
        <fullName evidence="10">4-amino-4-deoxy-L-arabinose transferase</fullName>
    </submittedName>
</protein>
<feature type="transmembrane region" description="Helical" evidence="8">
    <location>
        <begin position="77"/>
        <end position="97"/>
    </location>
</feature>
<comment type="caution">
    <text evidence="10">The sequence shown here is derived from an EMBL/GenBank/DDBJ whole genome shotgun (WGS) entry which is preliminary data.</text>
</comment>
<feature type="transmembrane region" description="Helical" evidence="8">
    <location>
        <begin position="213"/>
        <end position="232"/>
    </location>
</feature>
<feature type="transmembrane region" description="Helical" evidence="8">
    <location>
        <begin position="370"/>
        <end position="389"/>
    </location>
</feature>
<evidence type="ECO:0000313" key="11">
    <source>
        <dbReference type="Proteomes" id="UP000249081"/>
    </source>
</evidence>
<feature type="transmembrane region" description="Helical" evidence="8">
    <location>
        <begin position="338"/>
        <end position="358"/>
    </location>
</feature>
<dbReference type="PANTHER" id="PTHR33908">
    <property type="entry name" value="MANNOSYLTRANSFERASE YKCB-RELATED"/>
    <property type="match status" value="1"/>
</dbReference>
<evidence type="ECO:0000259" key="9">
    <source>
        <dbReference type="Pfam" id="PF13231"/>
    </source>
</evidence>
<dbReference type="InterPro" id="IPR038731">
    <property type="entry name" value="RgtA/B/C-like"/>
</dbReference>
<keyword evidence="3" id="KW-0328">Glycosyltransferase</keyword>
<dbReference type="AlphaFoldDB" id="A0A2W4YBX6"/>
<dbReference type="GO" id="GO:0009103">
    <property type="term" value="P:lipopolysaccharide biosynthetic process"/>
    <property type="evidence" value="ECO:0007669"/>
    <property type="project" value="UniProtKB-ARBA"/>
</dbReference>
<evidence type="ECO:0000256" key="1">
    <source>
        <dbReference type="ARBA" id="ARBA00004651"/>
    </source>
</evidence>
<evidence type="ECO:0000313" key="10">
    <source>
        <dbReference type="EMBL" id="PZO44345.1"/>
    </source>
</evidence>
<dbReference type="InterPro" id="IPR050297">
    <property type="entry name" value="LipidA_mod_glycosyltrf_83"/>
</dbReference>
<dbReference type="GO" id="GO:0005886">
    <property type="term" value="C:plasma membrane"/>
    <property type="evidence" value="ECO:0007669"/>
    <property type="project" value="UniProtKB-SubCell"/>
</dbReference>
<feature type="domain" description="Glycosyltransferase RgtA/B/C/D-like" evidence="9">
    <location>
        <begin position="55"/>
        <end position="232"/>
    </location>
</feature>
<keyword evidence="4 10" id="KW-0808">Transferase</keyword>